<gene>
    <name evidence="2" type="ORF">BGP80_17600</name>
</gene>
<evidence type="ECO:0000259" key="1">
    <source>
        <dbReference type="Pfam" id="PF13392"/>
    </source>
</evidence>
<evidence type="ECO:0000313" key="3">
    <source>
        <dbReference type="Proteomes" id="UP000237194"/>
    </source>
</evidence>
<sequence length="236" mass="27408">MNPIALQALQDARRRLVKALPEPSRRFWTDAEVARLRELYPDIPMPDLVRTFNRPDHAIYNKAHALGLARSAEYLASEHACRLRREDSPGLEYRFKPGQDPWNKGLKGLQIGGEATQFRKGNRPHTWLPVGTERVTEDGIRQRKVFDDGPSYRRWKSVHSLLWEEAHGKIPPGHLVVFKDRNPQHIELDNLELVTRAENMRRNTIHRYPPDLKSTIRQLSKLKRAISEAAHEKQDD</sequence>
<dbReference type="Pfam" id="PF13392">
    <property type="entry name" value="HNH_3"/>
    <property type="match status" value="1"/>
</dbReference>
<name>A0A2S3WFL7_PSEPU</name>
<dbReference type="SUPFAM" id="SSF54060">
    <property type="entry name" value="His-Me finger endonucleases"/>
    <property type="match status" value="1"/>
</dbReference>
<dbReference type="Proteomes" id="UP000237194">
    <property type="component" value="Unassembled WGS sequence"/>
</dbReference>
<dbReference type="Gene3D" id="3.90.75.20">
    <property type="match status" value="1"/>
</dbReference>
<proteinExistence type="predicted"/>
<reference evidence="2 3" key="2">
    <citation type="submission" date="2018-03" db="EMBL/GenBank/DDBJ databases">
        <title>Draft genome of Pseudomonas putida strain KT-27.</title>
        <authorList>
            <person name="Yoshizawa S."/>
            <person name="Khan N.H."/>
            <person name="Nishimura M."/>
            <person name="Chiura H.X."/>
            <person name="Ogura Y."/>
            <person name="Hayashi T."/>
            <person name="Kogure K."/>
        </authorList>
    </citation>
    <scope>NUCLEOTIDE SEQUENCE [LARGE SCALE GENOMIC DNA]</scope>
    <source>
        <strain evidence="2 3">KT-27</strain>
    </source>
</reference>
<dbReference type="EMBL" id="MIND01000018">
    <property type="protein sequence ID" value="POF89679.1"/>
    <property type="molecule type" value="Genomic_DNA"/>
</dbReference>
<dbReference type="InterPro" id="IPR003615">
    <property type="entry name" value="HNH_nuc"/>
</dbReference>
<dbReference type="RefSeq" id="WP_103437721.1">
    <property type="nucleotide sequence ID" value="NZ_MIND01000018.1"/>
</dbReference>
<organism evidence="2 3">
    <name type="scientific">Pseudomonas putida</name>
    <name type="common">Arthrobacter siderocapsulatus</name>
    <dbReference type="NCBI Taxonomy" id="303"/>
    <lineage>
        <taxon>Bacteria</taxon>
        <taxon>Pseudomonadati</taxon>
        <taxon>Pseudomonadota</taxon>
        <taxon>Gammaproteobacteria</taxon>
        <taxon>Pseudomonadales</taxon>
        <taxon>Pseudomonadaceae</taxon>
        <taxon>Pseudomonas</taxon>
    </lineage>
</organism>
<evidence type="ECO:0000313" key="2">
    <source>
        <dbReference type="EMBL" id="POF89679.1"/>
    </source>
</evidence>
<feature type="domain" description="HNH nuclease" evidence="1">
    <location>
        <begin position="158"/>
        <end position="201"/>
    </location>
</feature>
<reference evidence="2 3" key="1">
    <citation type="submission" date="2016-08" db="EMBL/GenBank/DDBJ databases">
        <authorList>
            <person name="Seilhamer J.J."/>
        </authorList>
    </citation>
    <scope>NUCLEOTIDE SEQUENCE [LARGE SCALE GENOMIC DNA]</scope>
    <source>
        <strain evidence="2 3">KT-27</strain>
    </source>
</reference>
<dbReference type="AlphaFoldDB" id="A0A2S3WFL7"/>
<dbReference type="InterPro" id="IPR044925">
    <property type="entry name" value="His-Me_finger_sf"/>
</dbReference>
<protein>
    <recommendedName>
        <fullName evidence="1">HNH nuclease domain-containing protein</fullName>
    </recommendedName>
</protein>
<comment type="caution">
    <text evidence="2">The sequence shown here is derived from an EMBL/GenBank/DDBJ whole genome shotgun (WGS) entry which is preliminary data.</text>
</comment>
<accession>A0A2S3WFL7</accession>